<feature type="region of interest" description="Disordered" evidence="1">
    <location>
        <begin position="75"/>
        <end position="118"/>
    </location>
</feature>
<comment type="caution">
    <text evidence="2">The sequence shown here is derived from an EMBL/GenBank/DDBJ whole genome shotgun (WGS) entry which is preliminary data.</text>
</comment>
<gene>
    <name evidence="2" type="ORF">GDO81_024448</name>
</gene>
<accession>A0AAV6YLD8</accession>
<proteinExistence type="predicted"/>
<organism evidence="2 3">
    <name type="scientific">Engystomops pustulosus</name>
    <name type="common">Tungara frog</name>
    <name type="synonym">Physalaemus pustulosus</name>
    <dbReference type="NCBI Taxonomy" id="76066"/>
    <lineage>
        <taxon>Eukaryota</taxon>
        <taxon>Metazoa</taxon>
        <taxon>Chordata</taxon>
        <taxon>Craniata</taxon>
        <taxon>Vertebrata</taxon>
        <taxon>Euteleostomi</taxon>
        <taxon>Amphibia</taxon>
        <taxon>Batrachia</taxon>
        <taxon>Anura</taxon>
        <taxon>Neobatrachia</taxon>
        <taxon>Hyloidea</taxon>
        <taxon>Leptodactylidae</taxon>
        <taxon>Leiuperinae</taxon>
        <taxon>Engystomops</taxon>
    </lineage>
</organism>
<evidence type="ECO:0000313" key="2">
    <source>
        <dbReference type="EMBL" id="KAG8537491.1"/>
    </source>
</evidence>
<reference evidence="2" key="1">
    <citation type="thesis" date="2020" institute="ProQuest LLC" country="789 East Eisenhower Parkway, Ann Arbor, MI, USA">
        <title>Comparative Genomics and Chromosome Evolution.</title>
        <authorList>
            <person name="Mudd A.B."/>
        </authorList>
    </citation>
    <scope>NUCLEOTIDE SEQUENCE</scope>
    <source>
        <strain evidence="2">237g6f4</strain>
        <tissue evidence="2">Blood</tissue>
    </source>
</reference>
<dbReference type="EMBL" id="WNYA01029758">
    <property type="protein sequence ID" value="KAG8537491.1"/>
    <property type="molecule type" value="Genomic_DNA"/>
</dbReference>
<dbReference type="Proteomes" id="UP000824782">
    <property type="component" value="Unassembled WGS sequence"/>
</dbReference>
<name>A0AAV6YLD8_ENGPU</name>
<dbReference type="AlphaFoldDB" id="A0AAV6YLD8"/>
<sequence length="118" mass="12400">MYMKQAPALGQVTIRFHKGTNMGHGSWSSRLGPPAYTPGQAFWGAAGVIRPFRNRTNSSCENNEIFTRVRDLLLVPPDAPKPGGGDKRGGVVLPSDAIGHLHEGGGGASGPLKEPAQA</sequence>
<keyword evidence="3" id="KW-1185">Reference proteome</keyword>
<evidence type="ECO:0000313" key="3">
    <source>
        <dbReference type="Proteomes" id="UP000824782"/>
    </source>
</evidence>
<evidence type="ECO:0000256" key="1">
    <source>
        <dbReference type="SAM" id="MobiDB-lite"/>
    </source>
</evidence>
<protein>
    <submittedName>
        <fullName evidence="2">Uncharacterized protein</fullName>
    </submittedName>
</protein>